<dbReference type="EMBL" id="BMAW01058354">
    <property type="protein sequence ID" value="GFT15817.1"/>
    <property type="molecule type" value="Genomic_DNA"/>
</dbReference>
<accession>A0A8X6TJW1</accession>
<evidence type="ECO:0000259" key="1">
    <source>
        <dbReference type="Pfam" id="PF17919"/>
    </source>
</evidence>
<dbReference type="InterPro" id="IPR043128">
    <property type="entry name" value="Rev_trsase/Diguanyl_cyclase"/>
</dbReference>
<dbReference type="Proteomes" id="UP000887013">
    <property type="component" value="Unassembled WGS sequence"/>
</dbReference>
<comment type="caution">
    <text evidence="2">The sequence shown here is derived from an EMBL/GenBank/DDBJ whole genome shotgun (WGS) entry which is preliminary data.</text>
</comment>
<dbReference type="PANTHER" id="PTHR33064:SF37">
    <property type="entry name" value="RIBONUCLEASE H"/>
    <property type="match status" value="1"/>
</dbReference>
<feature type="domain" description="Reverse transcriptase/retrotransposon-derived protein RNase H-like" evidence="1">
    <location>
        <begin position="95"/>
        <end position="148"/>
    </location>
</feature>
<dbReference type="FunFam" id="3.30.70.270:FF:000026">
    <property type="entry name" value="Transposon Ty3-G Gag-Pol polyprotein"/>
    <property type="match status" value="1"/>
</dbReference>
<reference evidence="2" key="1">
    <citation type="submission" date="2020-08" db="EMBL/GenBank/DDBJ databases">
        <title>Multicomponent nature underlies the extraordinary mechanical properties of spider dragline silk.</title>
        <authorList>
            <person name="Kono N."/>
            <person name="Nakamura H."/>
            <person name="Mori M."/>
            <person name="Yoshida Y."/>
            <person name="Ohtoshi R."/>
            <person name="Malay A.D."/>
            <person name="Moran D.A.P."/>
            <person name="Tomita M."/>
            <person name="Numata K."/>
            <person name="Arakawa K."/>
        </authorList>
    </citation>
    <scope>NUCLEOTIDE SEQUENCE</scope>
</reference>
<gene>
    <name evidence="2" type="primary">Tf2-9_323</name>
    <name evidence="2" type="ORF">NPIL_562361</name>
</gene>
<dbReference type="PANTHER" id="PTHR33064">
    <property type="entry name" value="POL PROTEIN"/>
    <property type="match status" value="1"/>
</dbReference>
<dbReference type="InterPro" id="IPR051320">
    <property type="entry name" value="Viral_Replic_Matur_Polypro"/>
</dbReference>
<dbReference type="Gene3D" id="3.30.70.270">
    <property type="match status" value="1"/>
</dbReference>
<dbReference type="OrthoDB" id="41323at2759"/>
<dbReference type="Pfam" id="PF17919">
    <property type="entry name" value="RT_RNaseH_2"/>
    <property type="match status" value="1"/>
</dbReference>
<dbReference type="GO" id="GO:0071897">
    <property type="term" value="P:DNA biosynthetic process"/>
    <property type="evidence" value="ECO:0007669"/>
    <property type="project" value="UniProtKB-ARBA"/>
</dbReference>
<proteinExistence type="predicted"/>
<protein>
    <submittedName>
        <fullName evidence="2">Transposon Tf2-9 polyprotein</fullName>
    </submittedName>
</protein>
<name>A0A8X6TJW1_NEPPI</name>
<dbReference type="AlphaFoldDB" id="A0A8X6TJW1"/>
<sequence length="150" mass="17026">MLNITSYEIFEKGKFGQTELTFLGFKVTAEELKPPSIKVDAIKKFPEPKSFSNLRRILGTVNFYHRFIPNCVKLQQPLTALLRGIKKNSRKQIIWTEEAKRAFQALRDALCQATNFTHPSKNAEISLTTDASHTAIGAVLHQIVKNEKQP</sequence>
<dbReference type="InterPro" id="IPR041577">
    <property type="entry name" value="RT_RNaseH_2"/>
</dbReference>
<keyword evidence="3" id="KW-1185">Reference proteome</keyword>
<evidence type="ECO:0000313" key="3">
    <source>
        <dbReference type="Proteomes" id="UP000887013"/>
    </source>
</evidence>
<organism evidence="2 3">
    <name type="scientific">Nephila pilipes</name>
    <name type="common">Giant wood spider</name>
    <name type="synonym">Nephila maculata</name>
    <dbReference type="NCBI Taxonomy" id="299642"/>
    <lineage>
        <taxon>Eukaryota</taxon>
        <taxon>Metazoa</taxon>
        <taxon>Ecdysozoa</taxon>
        <taxon>Arthropoda</taxon>
        <taxon>Chelicerata</taxon>
        <taxon>Arachnida</taxon>
        <taxon>Araneae</taxon>
        <taxon>Araneomorphae</taxon>
        <taxon>Entelegynae</taxon>
        <taxon>Araneoidea</taxon>
        <taxon>Nephilidae</taxon>
        <taxon>Nephila</taxon>
    </lineage>
</organism>
<dbReference type="SUPFAM" id="SSF56672">
    <property type="entry name" value="DNA/RNA polymerases"/>
    <property type="match status" value="1"/>
</dbReference>
<dbReference type="InterPro" id="IPR043502">
    <property type="entry name" value="DNA/RNA_pol_sf"/>
</dbReference>
<evidence type="ECO:0000313" key="2">
    <source>
        <dbReference type="EMBL" id="GFT15817.1"/>
    </source>
</evidence>